<evidence type="ECO:0000256" key="4">
    <source>
        <dbReference type="ARBA" id="ARBA00022741"/>
    </source>
</evidence>
<organism evidence="10 11">
    <name type="scientific">Riccia sorocarpa</name>
    <dbReference type="NCBI Taxonomy" id="122646"/>
    <lineage>
        <taxon>Eukaryota</taxon>
        <taxon>Viridiplantae</taxon>
        <taxon>Streptophyta</taxon>
        <taxon>Embryophyta</taxon>
        <taxon>Marchantiophyta</taxon>
        <taxon>Marchantiopsida</taxon>
        <taxon>Marchantiidae</taxon>
        <taxon>Marchantiales</taxon>
        <taxon>Ricciaceae</taxon>
        <taxon>Riccia</taxon>
    </lineage>
</organism>
<evidence type="ECO:0000313" key="10">
    <source>
        <dbReference type="EMBL" id="KAL3695275.1"/>
    </source>
</evidence>
<dbReference type="SMART" id="SM00382">
    <property type="entry name" value="AAA"/>
    <property type="match status" value="1"/>
</dbReference>
<dbReference type="PANTHER" id="PTHR48041:SF11">
    <property type="entry name" value="ABC TRANSPORTER G FAMILY MEMBER 16"/>
    <property type="match status" value="1"/>
</dbReference>
<feature type="transmembrane region" description="Helical" evidence="8">
    <location>
        <begin position="516"/>
        <end position="536"/>
    </location>
</feature>
<dbReference type="InterPro" id="IPR043926">
    <property type="entry name" value="ABCG_dom"/>
</dbReference>
<dbReference type="PROSITE" id="PS00211">
    <property type="entry name" value="ABC_TRANSPORTER_1"/>
    <property type="match status" value="1"/>
</dbReference>
<dbReference type="InterPro" id="IPR017871">
    <property type="entry name" value="ABC_transporter-like_CS"/>
</dbReference>
<keyword evidence="6 8" id="KW-1133">Transmembrane helix</keyword>
<dbReference type="InterPro" id="IPR003593">
    <property type="entry name" value="AAA+_ATPase"/>
</dbReference>
<dbReference type="Pfam" id="PF19055">
    <property type="entry name" value="ABC2_membrane_7"/>
    <property type="match status" value="1"/>
</dbReference>
<dbReference type="Gene3D" id="3.40.50.300">
    <property type="entry name" value="P-loop containing nucleotide triphosphate hydrolases"/>
    <property type="match status" value="1"/>
</dbReference>
<proteinExistence type="predicted"/>
<keyword evidence="2" id="KW-0813">Transport</keyword>
<evidence type="ECO:0000256" key="6">
    <source>
        <dbReference type="ARBA" id="ARBA00022989"/>
    </source>
</evidence>
<evidence type="ECO:0000256" key="2">
    <source>
        <dbReference type="ARBA" id="ARBA00022448"/>
    </source>
</evidence>
<dbReference type="EMBL" id="JBJQOH010000002">
    <property type="protein sequence ID" value="KAL3695275.1"/>
    <property type="molecule type" value="Genomic_DNA"/>
</dbReference>
<feature type="transmembrane region" description="Helical" evidence="8">
    <location>
        <begin position="658"/>
        <end position="677"/>
    </location>
</feature>
<feature type="transmembrane region" description="Helical" evidence="8">
    <location>
        <begin position="548"/>
        <end position="570"/>
    </location>
</feature>
<feature type="domain" description="ABC transporter" evidence="9">
    <location>
        <begin position="152"/>
        <end position="395"/>
    </location>
</feature>
<evidence type="ECO:0000256" key="5">
    <source>
        <dbReference type="ARBA" id="ARBA00022840"/>
    </source>
</evidence>
<feature type="transmembrane region" description="Helical" evidence="8">
    <location>
        <begin position="627"/>
        <end position="651"/>
    </location>
</feature>
<dbReference type="GO" id="GO:0005524">
    <property type="term" value="F:ATP binding"/>
    <property type="evidence" value="ECO:0007669"/>
    <property type="project" value="UniProtKB-KW"/>
</dbReference>
<dbReference type="InterPro" id="IPR013525">
    <property type="entry name" value="ABC2_TM"/>
</dbReference>
<accession>A0ABD3HYD2</accession>
<evidence type="ECO:0000256" key="7">
    <source>
        <dbReference type="ARBA" id="ARBA00023136"/>
    </source>
</evidence>
<dbReference type="InterPro" id="IPR050352">
    <property type="entry name" value="ABCG_transporters"/>
</dbReference>
<comment type="subcellular location">
    <subcellularLocation>
        <location evidence="1">Membrane</location>
        <topology evidence="1">Multi-pass membrane protein</topology>
    </subcellularLocation>
</comment>
<dbReference type="Proteomes" id="UP001633002">
    <property type="component" value="Unassembled WGS sequence"/>
</dbReference>
<keyword evidence="5" id="KW-0067">ATP-binding</keyword>
<comment type="caution">
    <text evidence="10">The sequence shown here is derived from an EMBL/GenBank/DDBJ whole genome shotgun (WGS) entry which is preliminary data.</text>
</comment>
<name>A0ABD3HYD2_9MARC</name>
<evidence type="ECO:0000256" key="8">
    <source>
        <dbReference type="SAM" id="Phobius"/>
    </source>
</evidence>
<gene>
    <name evidence="10" type="ORF">R1sor_009351</name>
</gene>
<dbReference type="InterPro" id="IPR003439">
    <property type="entry name" value="ABC_transporter-like_ATP-bd"/>
</dbReference>
<feature type="transmembrane region" description="Helical" evidence="8">
    <location>
        <begin position="775"/>
        <end position="796"/>
    </location>
</feature>
<dbReference type="PANTHER" id="PTHR48041">
    <property type="entry name" value="ABC TRANSPORTER G FAMILY MEMBER 28"/>
    <property type="match status" value="1"/>
</dbReference>
<evidence type="ECO:0000259" key="9">
    <source>
        <dbReference type="PROSITE" id="PS50893"/>
    </source>
</evidence>
<dbReference type="SUPFAM" id="SSF52540">
    <property type="entry name" value="P-loop containing nucleoside triphosphate hydrolases"/>
    <property type="match status" value="1"/>
</dbReference>
<dbReference type="Pfam" id="PF01061">
    <property type="entry name" value="ABC2_membrane"/>
    <property type="match status" value="1"/>
</dbReference>
<keyword evidence="7 8" id="KW-0472">Membrane</keyword>
<evidence type="ECO:0000313" key="11">
    <source>
        <dbReference type="Proteomes" id="UP001633002"/>
    </source>
</evidence>
<protein>
    <recommendedName>
        <fullName evidence="9">ABC transporter domain-containing protein</fullName>
    </recommendedName>
</protein>
<sequence length="805" mass="89260">MSSFKIPDAFPGRSLSATPLARSVSGPLIMSQEGGFDASETNAREDSKLPWSGIIQKSEPLRHPSDVGEMMKRVRTLSFGGSTRSMSVDLNEPEASIGDDHDAELAEMDVITRPPLALIVLEFRDLSYDVHLQQKFSDTVKELVASRGRNSVNPADTPTNSRRKRTRQILNKISGEARDGEILAVMGHSGSGKSTLIDALAQRIAPESLGGTITLNGEQVSSTLLRSISAYVMQDDLLFPMLTVKETLTFAAEVRLPSSTHDAERRRDRVGQLLIQLGLQGAADTIIGDEEIRGVSGGERRRVSIGIDIIHDPLLLFLDEPTSGLDSTSAYMIVKTLRKIALSGSIVILSIHQPSYRILGLLDRLLILASGQKVYGGAPSELKPFFEAFGRPIPEHENSTEHALDLIQEFQRSPGGINHLIEFAEAWEEGVAHEAEAGVRPGGLGFQDAINARRTRGKLVDAVAVGVGAGFDEMADLVKLESRSSVVDKFANSFFHEVWALLWRSLVNIRRTPQLFYTRLGTVIMTGLIVATFFWQLGHKPKTVQQRLGLFTFFVAACYFLCADALPVFLQERHILLRETAHNAYRKSSYVVAHSLVYIPFQAILAIVFVSTIWWGVGLAGGPEGFGFLFILVWAAFWSATAFITFLSAIIPHYLQGYIILVATLSYFQLVAGFFITRRSIPDYWIWLHYISLIKYPYESIMINEFDRPGTCFIRGSEILAGTPLEAVSNPAIIDQMLGVIRQVLSLPYDALNSNTCILTGHDVLVSQDIVMTKWFDLGITVLTGFIFRILFYIVLRVRGQRKRR</sequence>
<evidence type="ECO:0000256" key="3">
    <source>
        <dbReference type="ARBA" id="ARBA00022692"/>
    </source>
</evidence>
<dbReference type="Pfam" id="PF00005">
    <property type="entry name" value="ABC_tran"/>
    <property type="match status" value="1"/>
</dbReference>
<feature type="transmembrane region" description="Helical" evidence="8">
    <location>
        <begin position="591"/>
        <end position="615"/>
    </location>
</feature>
<keyword evidence="3 8" id="KW-0812">Transmembrane</keyword>
<keyword evidence="4" id="KW-0547">Nucleotide-binding</keyword>
<dbReference type="PROSITE" id="PS50893">
    <property type="entry name" value="ABC_TRANSPORTER_2"/>
    <property type="match status" value="1"/>
</dbReference>
<keyword evidence="11" id="KW-1185">Reference proteome</keyword>
<dbReference type="GO" id="GO:0016020">
    <property type="term" value="C:membrane"/>
    <property type="evidence" value="ECO:0007669"/>
    <property type="project" value="UniProtKB-SubCell"/>
</dbReference>
<reference evidence="10 11" key="1">
    <citation type="submission" date="2024-09" db="EMBL/GenBank/DDBJ databases">
        <title>Chromosome-scale assembly of Riccia sorocarpa.</title>
        <authorList>
            <person name="Paukszto L."/>
        </authorList>
    </citation>
    <scope>NUCLEOTIDE SEQUENCE [LARGE SCALE GENOMIC DNA]</scope>
    <source>
        <strain evidence="10">LP-2024</strain>
        <tissue evidence="10">Aerial parts of the thallus</tissue>
    </source>
</reference>
<evidence type="ECO:0000256" key="1">
    <source>
        <dbReference type="ARBA" id="ARBA00004141"/>
    </source>
</evidence>
<dbReference type="InterPro" id="IPR027417">
    <property type="entry name" value="P-loop_NTPase"/>
</dbReference>
<dbReference type="AlphaFoldDB" id="A0ABD3HYD2"/>